<proteinExistence type="predicted"/>
<name>A0ABP8JDV3_9ACTN</name>
<keyword evidence="1" id="KW-0812">Transmembrane</keyword>
<reference evidence="3" key="1">
    <citation type="journal article" date="2019" name="Int. J. Syst. Evol. Microbiol.">
        <title>The Global Catalogue of Microorganisms (GCM) 10K type strain sequencing project: providing services to taxonomists for standard genome sequencing and annotation.</title>
        <authorList>
            <consortium name="The Broad Institute Genomics Platform"/>
            <consortium name="The Broad Institute Genome Sequencing Center for Infectious Disease"/>
            <person name="Wu L."/>
            <person name="Ma J."/>
        </authorList>
    </citation>
    <scope>NUCLEOTIDE SEQUENCE [LARGE SCALE GENOMIC DNA]</scope>
    <source>
        <strain evidence="3">JCM 17688</strain>
    </source>
</reference>
<accession>A0ABP8JDV3</accession>
<gene>
    <name evidence="2" type="ORF">GCM10023147_15750</name>
</gene>
<dbReference type="EMBL" id="BAABFR010000018">
    <property type="protein sequence ID" value="GAA4389250.1"/>
    <property type="molecule type" value="Genomic_DNA"/>
</dbReference>
<keyword evidence="3" id="KW-1185">Reference proteome</keyword>
<evidence type="ECO:0000256" key="1">
    <source>
        <dbReference type="SAM" id="Phobius"/>
    </source>
</evidence>
<dbReference type="Proteomes" id="UP001500635">
    <property type="component" value="Unassembled WGS sequence"/>
</dbReference>
<keyword evidence="1" id="KW-1133">Transmembrane helix</keyword>
<feature type="transmembrane region" description="Helical" evidence="1">
    <location>
        <begin position="35"/>
        <end position="56"/>
    </location>
</feature>
<protein>
    <submittedName>
        <fullName evidence="2">Uncharacterized protein</fullName>
    </submittedName>
</protein>
<sequence length="97" mass="9568">MSIRSPGPTDFGEGLGVAAAVVAPAGAVGELGVGAAYAVPLTAVATAAVVAAVNAARRKRATRRDPFAKTHPIRIVRPAAGLGRGPLTITVGAAEFP</sequence>
<keyword evidence="1" id="KW-0472">Membrane</keyword>
<organism evidence="2 3">
    <name type="scientific">Tsukamurella soli</name>
    <dbReference type="NCBI Taxonomy" id="644556"/>
    <lineage>
        <taxon>Bacteria</taxon>
        <taxon>Bacillati</taxon>
        <taxon>Actinomycetota</taxon>
        <taxon>Actinomycetes</taxon>
        <taxon>Mycobacteriales</taxon>
        <taxon>Tsukamurellaceae</taxon>
        <taxon>Tsukamurella</taxon>
    </lineage>
</organism>
<comment type="caution">
    <text evidence="2">The sequence shown here is derived from an EMBL/GenBank/DDBJ whole genome shotgun (WGS) entry which is preliminary data.</text>
</comment>
<evidence type="ECO:0000313" key="2">
    <source>
        <dbReference type="EMBL" id="GAA4389250.1"/>
    </source>
</evidence>
<evidence type="ECO:0000313" key="3">
    <source>
        <dbReference type="Proteomes" id="UP001500635"/>
    </source>
</evidence>